<reference evidence="2" key="1">
    <citation type="submission" date="2021-04" db="EMBL/GenBank/DDBJ databases">
        <title>Genome sequence of Woronichinia naegeliana from Washington state freshwater lake bloom.</title>
        <authorList>
            <person name="Dreher T.W."/>
        </authorList>
    </citation>
    <scope>NUCLEOTIDE SEQUENCE</scope>
    <source>
        <strain evidence="2">WA131</strain>
    </source>
</reference>
<dbReference type="EMBL" id="CP073041">
    <property type="protein sequence ID" value="UXE64459.1"/>
    <property type="molecule type" value="Genomic_DNA"/>
</dbReference>
<dbReference type="InterPro" id="IPR008962">
    <property type="entry name" value="PapD-like_sf"/>
</dbReference>
<dbReference type="InterPro" id="IPR050643">
    <property type="entry name" value="Periplasmic_pilus_chap"/>
</dbReference>
<sequence length="265" mass="28950">MRLPSCRDCIGLGIIGLSLIFISPKSLSQSQETKGSAHFSVIPVQIFINGAAPSPNTFLKINNTSDVTKRFQAQVFSWTQTDKEPIQLTPSQEIVLFPLLLTIEAGKSRDLRVGIVAPPKPVEKTYRILIQELPDAQTQEKPKGTGISFLIKMSVPVFVTPEQPQSQPGITNLANNKGKFSFQLSNTGNAHYMAKDMQVTGTDASGKTLFQKSRTGWYVLAGSTPLYDLELPKTDCQKVTNLTVNLKTDTTNVSQSLPTPKGICP</sequence>
<name>A0A977L2V6_9CYAN</name>
<dbReference type="PANTHER" id="PTHR30251">
    <property type="entry name" value="PILUS ASSEMBLY CHAPERONE"/>
    <property type="match status" value="1"/>
</dbReference>
<dbReference type="PANTHER" id="PTHR30251:SF4">
    <property type="entry name" value="SLR1668 PROTEIN"/>
    <property type="match status" value="1"/>
</dbReference>
<protein>
    <submittedName>
        <fullName evidence="2">Fimbria/pilus periplasmic chaperone</fullName>
    </submittedName>
</protein>
<gene>
    <name evidence="2" type="ORF">KA717_19500</name>
</gene>
<dbReference type="SUPFAM" id="SSF49354">
    <property type="entry name" value="PapD-like"/>
    <property type="match status" value="1"/>
</dbReference>
<evidence type="ECO:0000259" key="1">
    <source>
        <dbReference type="Pfam" id="PF00345"/>
    </source>
</evidence>
<dbReference type="GO" id="GO:0030288">
    <property type="term" value="C:outer membrane-bounded periplasmic space"/>
    <property type="evidence" value="ECO:0007669"/>
    <property type="project" value="InterPro"/>
</dbReference>
<dbReference type="Gene3D" id="2.60.40.10">
    <property type="entry name" value="Immunoglobulins"/>
    <property type="match status" value="1"/>
</dbReference>
<evidence type="ECO:0000313" key="2">
    <source>
        <dbReference type="EMBL" id="UXE64459.1"/>
    </source>
</evidence>
<dbReference type="InterPro" id="IPR016147">
    <property type="entry name" value="Pili_assmbl_chaperone_N"/>
</dbReference>
<dbReference type="InterPro" id="IPR013783">
    <property type="entry name" value="Ig-like_fold"/>
</dbReference>
<dbReference type="GO" id="GO:0071555">
    <property type="term" value="P:cell wall organization"/>
    <property type="evidence" value="ECO:0007669"/>
    <property type="project" value="InterPro"/>
</dbReference>
<dbReference type="AlphaFoldDB" id="A0A977L2V6"/>
<feature type="domain" description="Pili assembly chaperone N-terminal" evidence="1">
    <location>
        <begin position="53"/>
        <end position="163"/>
    </location>
</feature>
<dbReference type="Pfam" id="PF00345">
    <property type="entry name" value="PapD_N"/>
    <property type="match status" value="1"/>
</dbReference>
<proteinExistence type="predicted"/>
<dbReference type="KEGG" id="wna:KA717_19500"/>
<dbReference type="Proteomes" id="UP001065613">
    <property type="component" value="Chromosome"/>
</dbReference>
<accession>A0A977L2V6</accession>
<organism evidence="2">
    <name type="scientific">Woronichinia naegeliana WA131</name>
    <dbReference type="NCBI Taxonomy" id="2824559"/>
    <lineage>
        <taxon>Bacteria</taxon>
        <taxon>Bacillati</taxon>
        <taxon>Cyanobacteriota</taxon>
        <taxon>Cyanophyceae</taxon>
        <taxon>Synechococcales</taxon>
        <taxon>Coelosphaeriaceae</taxon>
        <taxon>Woronichinia</taxon>
    </lineage>
</organism>